<keyword evidence="2" id="KW-1003">Cell membrane</keyword>
<dbReference type="EMBL" id="SLWK01000003">
    <property type="protein sequence ID" value="TCO09341.1"/>
    <property type="molecule type" value="Genomic_DNA"/>
</dbReference>
<evidence type="ECO:0000256" key="3">
    <source>
        <dbReference type="ARBA" id="ARBA00022692"/>
    </source>
</evidence>
<feature type="transmembrane region" description="Helical" evidence="6">
    <location>
        <begin position="158"/>
        <end position="182"/>
    </location>
</feature>
<comment type="caution">
    <text evidence="7">The sequence shown here is derived from an EMBL/GenBank/DDBJ whole genome shotgun (WGS) entry which is preliminary data.</text>
</comment>
<name>A0A4R2GKF9_9BACT</name>
<dbReference type="PANTHER" id="PTHR30213">
    <property type="entry name" value="INNER MEMBRANE PROTEIN YHJD"/>
    <property type="match status" value="1"/>
</dbReference>
<keyword evidence="4 6" id="KW-1133">Transmembrane helix</keyword>
<dbReference type="RefSeq" id="WP_132433241.1">
    <property type="nucleotide sequence ID" value="NZ_SLWK01000003.1"/>
</dbReference>
<evidence type="ECO:0000256" key="6">
    <source>
        <dbReference type="SAM" id="Phobius"/>
    </source>
</evidence>
<keyword evidence="5 6" id="KW-0472">Membrane</keyword>
<evidence type="ECO:0000313" key="8">
    <source>
        <dbReference type="Proteomes" id="UP000295221"/>
    </source>
</evidence>
<organism evidence="7 8">
    <name type="scientific">Natronoflexus pectinivorans</name>
    <dbReference type="NCBI Taxonomy" id="682526"/>
    <lineage>
        <taxon>Bacteria</taxon>
        <taxon>Pseudomonadati</taxon>
        <taxon>Bacteroidota</taxon>
        <taxon>Bacteroidia</taxon>
        <taxon>Marinilabiliales</taxon>
        <taxon>Marinilabiliaceae</taxon>
        <taxon>Natronoflexus</taxon>
    </lineage>
</organism>
<dbReference type="Proteomes" id="UP000295221">
    <property type="component" value="Unassembled WGS sequence"/>
</dbReference>
<feature type="transmembrane region" description="Helical" evidence="6">
    <location>
        <begin position="194"/>
        <end position="218"/>
    </location>
</feature>
<reference evidence="7 8" key="1">
    <citation type="submission" date="2019-03" db="EMBL/GenBank/DDBJ databases">
        <title>Genomic Encyclopedia of Type Strains, Phase IV (KMG-IV): sequencing the most valuable type-strain genomes for metagenomic binning, comparative biology and taxonomic classification.</title>
        <authorList>
            <person name="Goeker M."/>
        </authorList>
    </citation>
    <scope>NUCLEOTIDE SEQUENCE [LARGE SCALE GENOMIC DNA]</scope>
    <source>
        <strain evidence="7 8">DSM 24179</strain>
    </source>
</reference>
<feature type="transmembrane region" description="Helical" evidence="6">
    <location>
        <begin position="260"/>
        <end position="285"/>
    </location>
</feature>
<evidence type="ECO:0000256" key="4">
    <source>
        <dbReference type="ARBA" id="ARBA00022989"/>
    </source>
</evidence>
<dbReference type="GO" id="GO:0005886">
    <property type="term" value="C:plasma membrane"/>
    <property type="evidence" value="ECO:0007669"/>
    <property type="project" value="UniProtKB-SubCell"/>
</dbReference>
<evidence type="ECO:0000256" key="1">
    <source>
        <dbReference type="ARBA" id="ARBA00004651"/>
    </source>
</evidence>
<sequence length="436" mass="49895">MKNKIDKVKKFVQEDIWRIRKEKTSKRQYLTIRFFRIFVLAVKRFMVDNCQIKASALTYYSLLSVVPVVALAFAIAKGFGFRERLEEELQSKLTGHQEVMNWVQEFALSYLDNVQGGMIAGIGIVILLWSVMKILGSIEESFNDVWDVKHSRSIVRKFSDYISFVLVATVLMMLSSSFLVFITNSIEIFDVGRVATPIIVWASPYLAIWLVFSLMFILMPNTKVKPSAGFFGGFIAGSLFLFVQFAYITFQIGMSKYNAIYGSFAALPLFLIWMNISWLIVLFGAELSYAFQNEKSFEFEADTQKMSFHYRRLVSLLVVKYLVDAFRDEKPAPSLSEISVSLKLPIRLVSELLRKLEEAGVLVEVLSIDDDRDIGYAPAFDIDKMSVNCIIDKIDSHGSSDFHFEESEGYQTLKEILDAFSKQKAEMKENVLLRNL</sequence>
<gene>
    <name evidence="7" type="ORF">EV194_103253</name>
</gene>
<feature type="transmembrane region" description="Helical" evidence="6">
    <location>
        <begin position="230"/>
        <end position="248"/>
    </location>
</feature>
<keyword evidence="8" id="KW-1185">Reference proteome</keyword>
<proteinExistence type="predicted"/>
<protein>
    <submittedName>
        <fullName evidence="7">Membrane protein</fullName>
    </submittedName>
</protein>
<evidence type="ECO:0000313" key="7">
    <source>
        <dbReference type="EMBL" id="TCO09341.1"/>
    </source>
</evidence>
<dbReference type="OrthoDB" id="9808671at2"/>
<accession>A0A4R2GKF9</accession>
<dbReference type="NCBIfam" id="TIGR00765">
    <property type="entry name" value="yihY_not_rbn"/>
    <property type="match status" value="1"/>
</dbReference>
<dbReference type="AlphaFoldDB" id="A0A4R2GKF9"/>
<keyword evidence="3 6" id="KW-0812">Transmembrane</keyword>
<evidence type="ECO:0000256" key="5">
    <source>
        <dbReference type="ARBA" id="ARBA00023136"/>
    </source>
</evidence>
<dbReference type="Pfam" id="PF03631">
    <property type="entry name" value="Virul_fac_BrkB"/>
    <property type="match status" value="1"/>
</dbReference>
<dbReference type="InterPro" id="IPR017039">
    <property type="entry name" value="Virul_fac_BrkB"/>
</dbReference>
<dbReference type="PANTHER" id="PTHR30213:SF0">
    <property type="entry name" value="UPF0761 MEMBRANE PROTEIN YIHY"/>
    <property type="match status" value="1"/>
</dbReference>
<evidence type="ECO:0000256" key="2">
    <source>
        <dbReference type="ARBA" id="ARBA00022475"/>
    </source>
</evidence>
<feature type="transmembrane region" description="Helical" evidence="6">
    <location>
        <begin position="118"/>
        <end position="138"/>
    </location>
</feature>
<comment type="subcellular location">
    <subcellularLocation>
        <location evidence="1">Cell membrane</location>
        <topology evidence="1">Multi-pass membrane protein</topology>
    </subcellularLocation>
</comment>
<feature type="transmembrane region" description="Helical" evidence="6">
    <location>
        <begin position="59"/>
        <end position="76"/>
    </location>
</feature>